<proteinExistence type="predicted"/>
<evidence type="ECO:0000313" key="3">
    <source>
        <dbReference type="Proteomes" id="UP000660729"/>
    </source>
</evidence>
<accession>A0A8H6VDV9</accession>
<comment type="caution">
    <text evidence="2">The sequence shown here is derived from an EMBL/GenBank/DDBJ whole genome shotgun (WGS) entry which is preliminary data.</text>
</comment>
<gene>
    <name evidence="2" type="ORF">HII31_09965</name>
</gene>
<dbReference type="AlphaFoldDB" id="A0A8H6VDV9"/>
<dbReference type="Proteomes" id="UP000660729">
    <property type="component" value="Unassembled WGS sequence"/>
</dbReference>
<reference evidence="2" key="1">
    <citation type="submission" date="2020-04" db="EMBL/GenBank/DDBJ databases">
        <title>Draft genome resource of the tomato pathogen Pseudocercospora fuligena.</title>
        <authorList>
            <person name="Zaccaron A."/>
        </authorList>
    </citation>
    <scope>NUCLEOTIDE SEQUENCE</scope>
    <source>
        <strain evidence="2">PF001</strain>
    </source>
</reference>
<keyword evidence="3" id="KW-1185">Reference proteome</keyword>
<name>A0A8H6VDV9_9PEZI</name>
<feature type="region of interest" description="Disordered" evidence="1">
    <location>
        <begin position="1"/>
        <end position="102"/>
    </location>
</feature>
<evidence type="ECO:0000313" key="2">
    <source>
        <dbReference type="EMBL" id="KAF7188713.1"/>
    </source>
</evidence>
<dbReference type="EMBL" id="JABCIY010000205">
    <property type="protein sequence ID" value="KAF7188713.1"/>
    <property type="molecule type" value="Genomic_DNA"/>
</dbReference>
<protein>
    <submittedName>
        <fullName evidence="2">Uncharacterized protein</fullName>
    </submittedName>
</protein>
<organism evidence="2 3">
    <name type="scientific">Pseudocercospora fuligena</name>
    <dbReference type="NCBI Taxonomy" id="685502"/>
    <lineage>
        <taxon>Eukaryota</taxon>
        <taxon>Fungi</taxon>
        <taxon>Dikarya</taxon>
        <taxon>Ascomycota</taxon>
        <taxon>Pezizomycotina</taxon>
        <taxon>Dothideomycetes</taxon>
        <taxon>Dothideomycetidae</taxon>
        <taxon>Mycosphaerellales</taxon>
        <taxon>Mycosphaerellaceae</taxon>
        <taxon>Pseudocercospora</taxon>
    </lineage>
</organism>
<sequence>MLQFVHVDGANGGKDLQTRRKVRSQAMRDFRRRQRAEKEAAKGSHRSLSVPGKRSSPTPAGRDRAASTDSGLSDLSLRQSTRAASRRASTRQAQKDGESTFKLLQPNLASDLTHDMATIDLIDHWQNAINATSAQLPENSFWTTSNTHEYDAARSLEALAKFSGDIEGSMDNLAHIPHVVEPCPGCGHTPAVSWCQDGICDHCAWIRLDAESMPYMGHVPPSFDWSP</sequence>
<dbReference type="OrthoDB" id="3945634at2759"/>
<evidence type="ECO:0000256" key="1">
    <source>
        <dbReference type="SAM" id="MobiDB-lite"/>
    </source>
</evidence>